<accession>A0A383C8I3</accession>
<dbReference type="InterPro" id="IPR036679">
    <property type="entry name" value="FlgN-like_sf"/>
</dbReference>
<feature type="coiled-coil region" evidence="1">
    <location>
        <begin position="55"/>
        <end position="98"/>
    </location>
</feature>
<protein>
    <recommendedName>
        <fullName evidence="3">FlgN protein</fullName>
    </recommendedName>
</protein>
<keyword evidence="1" id="KW-0175">Coiled coil</keyword>
<sequence length="144" mass="16524">MEKQKTEIIRLLKHKKKTCARLLQKIGEQMEAVNNQDDSRLAVIIEDKEGLIAGLNDTDQKISDLARDLDEATRESLAREFEELARRIETDLEKIIEQEIVCQEKLNIVKNEVLEKIKGVKNGQIFLKGYGISPRIKPKISKNV</sequence>
<dbReference type="GO" id="GO:0044780">
    <property type="term" value="P:bacterial-type flagellum assembly"/>
    <property type="evidence" value="ECO:0007669"/>
    <property type="project" value="InterPro"/>
</dbReference>
<dbReference type="EMBL" id="UINC01206878">
    <property type="protein sequence ID" value="SVE28716.1"/>
    <property type="molecule type" value="Genomic_DNA"/>
</dbReference>
<organism evidence="2">
    <name type="scientific">marine metagenome</name>
    <dbReference type="NCBI Taxonomy" id="408172"/>
    <lineage>
        <taxon>unclassified sequences</taxon>
        <taxon>metagenomes</taxon>
        <taxon>ecological metagenomes</taxon>
    </lineage>
</organism>
<reference evidence="2" key="1">
    <citation type="submission" date="2018-05" db="EMBL/GenBank/DDBJ databases">
        <authorList>
            <person name="Lanie J.A."/>
            <person name="Ng W.-L."/>
            <person name="Kazmierczak K.M."/>
            <person name="Andrzejewski T.M."/>
            <person name="Davidsen T.M."/>
            <person name="Wayne K.J."/>
            <person name="Tettelin H."/>
            <person name="Glass J.I."/>
            <person name="Rusch D."/>
            <person name="Podicherti R."/>
            <person name="Tsui H.-C.T."/>
            <person name="Winkler M.E."/>
        </authorList>
    </citation>
    <scope>NUCLEOTIDE SEQUENCE</scope>
</reference>
<evidence type="ECO:0000256" key="1">
    <source>
        <dbReference type="SAM" id="Coils"/>
    </source>
</evidence>
<evidence type="ECO:0008006" key="3">
    <source>
        <dbReference type="Google" id="ProtNLM"/>
    </source>
</evidence>
<name>A0A383C8I3_9ZZZZ</name>
<dbReference type="SUPFAM" id="SSF140566">
    <property type="entry name" value="FlgN-like"/>
    <property type="match status" value="1"/>
</dbReference>
<evidence type="ECO:0000313" key="2">
    <source>
        <dbReference type="EMBL" id="SVE28716.1"/>
    </source>
</evidence>
<gene>
    <name evidence="2" type="ORF">METZ01_LOCUS481570</name>
</gene>
<proteinExistence type="predicted"/>
<dbReference type="AlphaFoldDB" id="A0A383C8I3"/>